<dbReference type="SUPFAM" id="SSF75217">
    <property type="entry name" value="alpha/beta knot"/>
    <property type="match status" value="1"/>
</dbReference>
<keyword evidence="2" id="KW-0808">Transferase</keyword>
<dbReference type="OrthoDB" id="9794400at2"/>
<dbReference type="GO" id="GO:0008173">
    <property type="term" value="F:RNA methyltransferase activity"/>
    <property type="evidence" value="ECO:0007669"/>
    <property type="project" value="InterPro"/>
</dbReference>
<evidence type="ECO:0000256" key="2">
    <source>
        <dbReference type="ARBA" id="ARBA00022679"/>
    </source>
</evidence>
<accession>G8R407</accession>
<name>G8R407_OWEHD</name>
<dbReference type="InterPro" id="IPR004441">
    <property type="entry name" value="rRNA_MeTrfase_TrmH"/>
</dbReference>
<dbReference type="SMART" id="SM00967">
    <property type="entry name" value="SpoU_sub_bind"/>
    <property type="match status" value="1"/>
</dbReference>
<dbReference type="Gene3D" id="3.30.1330.30">
    <property type="match status" value="1"/>
</dbReference>
<dbReference type="NCBIfam" id="TIGR00186">
    <property type="entry name" value="rRNA_methyl_3"/>
    <property type="match status" value="1"/>
</dbReference>
<dbReference type="RefSeq" id="WP_014201399.1">
    <property type="nucleotide sequence ID" value="NC_016599.1"/>
</dbReference>
<dbReference type="CDD" id="cd18103">
    <property type="entry name" value="SpoU-like_RlmB"/>
    <property type="match status" value="1"/>
</dbReference>
<gene>
    <name evidence="4" type="ordered locus">Oweho_1030</name>
</gene>
<keyword evidence="5" id="KW-1185">Reference proteome</keyword>
<dbReference type="GO" id="GO:0032259">
    <property type="term" value="P:methylation"/>
    <property type="evidence" value="ECO:0007669"/>
    <property type="project" value="UniProtKB-KW"/>
</dbReference>
<dbReference type="GO" id="GO:0003723">
    <property type="term" value="F:RNA binding"/>
    <property type="evidence" value="ECO:0007669"/>
    <property type="project" value="InterPro"/>
</dbReference>
<dbReference type="GO" id="GO:0006396">
    <property type="term" value="P:RNA processing"/>
    <property type="evidence" value="ECO:0007669"/>
    <property type="project" value="InterPro"/>
</dbReference>
<dbReference type="Proteomes" id="UP000005631">
    <property type="component" value="Chromosome"/>
</dbReference>
<keyword evidence="1 4" id="KW-0489">Methyltransferase</keyword>
<evidence type="ECO:0000256" key="1">
    <source>
        <dbReference type="ARBA" id="ARBA00022603"/>
    </source>
</evidence>
<dbReference type="InterPro" id="IPR029064">
    <property type="entry name" value="Ribosomal_eL30-like_sf"/>
</dbReference>
<dbReference type="Pfam" id="PF08032">
    <property type="entry name" value="SpoU_sub_bind"/>
    <property type="match status" value="1"/>
</dbReference>
<dbReference type="InterPro" id="IPR029026">
    <property type="entry name" value="tRNA_m1G_MTases_N"/>
</dbReference>
<dbReference type="Pfam" id="PF00588">
    <property type="entry name" value="SpoU_methylase"/>
    <property type="match status" value="1"/>
</dbReference>
<protein>
    <submittedName>
        <fullName evidence="4">rRNA methylase, putative, group 3</fullName>
    </submittedName>
</protein>
<dbReference type="InterPro" id="IPR013123">
    <property type="entry name" value="SpoU_subst-bd"/>
</dbReference>
<proteinExistence type="predicted"/>
<dbReference type="PANTHER" id="PTHR46429">
    <property type="entry name" value="23S RRNA (GUANOSINE-2'-O-)-METHYLTRANSFERASE RLMB"/>
    <property type="match status" value="1"/>
</dbReference>
<dbReference type="AlphaFoldDB" id="G8R407"/>
<dbReference type="Gene3D" id="3.40.1280.10">
    <property type="match status" value="1"/>
</dbReference>
<dbReference type="InterPro" id="IPR029028">
    <property type="entry name" value="Alpha/beta_knot_MTases"/>
</dbReference>
<dbReference type="eggNOG" id="COG0566">
    <property type="taxonomic scope" value="Bacteria"/>
</dbReference>
<reference evidence="4 5" key="1">
    <citation type="journal article" date="2012" name="Stand. Genomic Sci.">
        <title>Genome sequence of the orange-pigmented seawater bacterium Owenweeksia hongkongensis type strain (UST20020801(T)).</title>
        <authorList>
            <person name="Riedel T."/>
            <person name="Held B."/>
            <person name="Nolan M."/>
            <person name="Lucas S."/>
            <person name="Lapidus A."/>
            <person name="Tice H."/>
            <person name="Del Rio T.G."/>
            <person name="Cheng J.F."/>
            <person name="Han C."/>
            <person name="Tapia R."/>
            <person name="Goodwin L.A."/>
            <person name="Pitluck S."/>
            <person name="Liolios K."/>
            <person name="Mavromatis K."/>
            <person name="Pagani I."/>
            <person name="Ivanova N."/>
            <person name="Mikhailova N."/>
            <person name="Pati A."/>
            <person name="Chen A."/>
            <person name="Palaniappan K."/>
            <person name="Rohde M."/>
            <person name="Tindall B.J."/>
            <person name="Detter J.C."/>
            <person name="Goker M."/>
            <person name="Woyke T."/>
            <person name="Bristow J."/>
            <person name="Eisen J.A."/>
            <person name="Markowitz V."/>
            <person name="Hugenholtz P."/>
            <person name="Klenk H.P."/>
            <person name="Kyrpides N.C."/>
        </authorList>
    </citation>
    <scope>NUCLEOTIDE SEQUENCE</scope>
    <source>
        <strain evidence="5">DSM 17368 / JCM 12287 / NRRL B-23963</strain>
    </source>
</reference>
<dbReference type="KEGG" id="oho:Oweho_1030"/>
<evidence type="ECO:0000313" key="4">
    <source>
        <dbReference type="EMBL" id="AEV32039.1"/>
    </source>
</evidence>
<dbReference type="SUPFAM" id="SSF55315">
    <property type="entry name" value="L30e-like"/>
    <property type="match status" value="1"/>
</dbReference>
<dbReference type="GO" id="GO:0005829">
    <property type="term" value="C:cytosol"/>
    <property type="evidence" value="ECO:0007669"/>
    <property type="project" value="TreeGrafter"/>
</dbReference>
<feature type="domain" description="RNA 2-O ribose methyltransferase substrate binding" evidence="3">
    <location>
        <begin position="12"/>
        <end position="86"/>
    </location>
</feature>
<dbReference type="EMBL" id="CP003156">
    <property type="protein sequence ID" value="AEV32039.1"/>
    <property type="molecule type" value="Genomic_DNA"/>
</dbReference>
<organism evidence="4 5">
    <name type="scientific">Owenweeksia hongkongensis (strain DSM 17368 / CIP 108786 / JCM 12287 / NRRL B-23963 / UST20020801)</name>
    <dbReference type="NCBI Taxonomy" id="926562"/>
    <lineage>
        <taxon>Bacteria</taxon>
        <taxon>Pseudomonadati</taxon>
        <taxon>Bacteroidota</taxon>
        <taxon>Flavobacteriia</taxon>
        <taxon>Flavobacteriales</taxon>
        <taxon>Owenweeksiaceae</taxon>
        <taxon>Owenweeksia</taxon>
    </lineage>
</organism>
<dbReference type="HOGENOM" id="CLU_021322_0_1_10"/>
<evidence type="ECO:0000313" key="5">
    <source>
        <dbReference type="Proteomes" id="UP000005631"/>
    </source>
</evidence>
<dbReference type="STRING" id="926562.Oweho_1030"/>
<dbReference type="InterPro" id="IPR001537">
    <property type="entry name" value="SpoU_MeTrfase"/>
</dbReference>
<dbReference type="PATRIC" id="fig|926562.3.peg.1046"/>
<sequence length="251" mass="27715">MNNSKANTGNGLLIGTRPILEALESGKEMDKIMIQKGLKSPTFQELWHVIKKYDAPFQYVPIEKLNRITRKNHQGVIAFTAAVEFQNIEEVIARCYENGEDPLILLLDRVTDVRNFGAISRTAECTGVHGIIIPTRNSAPVNYDALKTSAGALSHIPVCREMNLKETIKFLKESGLKVVGCTEKTETLLYDAELSGPTCIIMGSEEDGISPEYLKLCDATVKLPMFGKIGSLNVSVATGALLYEVIRQRRS</sequence>
<evidence type="ECO:0000259" key="3">
    <source>
        <dbReference type="SMART" id="SM00967"/>
    </source>
</evidence>
<dbReference type="PANTHER" id="PTHR46429:SF1">
    <property type="entry name" value="23S RRNA (GUANOSINE-2'-O-)-METHYLTRANSFERASE RLMB"/>
    <property type="match status" value="1"/>
</dbReference>